<dbReference type="EMBL" id="UPHU01000001">
    <property type="protein sequence ID" value="VBA51982.1"/>
    <property type="molecule type" value="Genomic_DNA"/>
</dbReference>
<accession>A0A498QTY3</accession>
<gene>
    <name evidence="1" type="ORF">LAUMK142_03334</name>
</gene>
<dbReference type="Proteomes" id="UP000268285">
    <property type="component" value="Unassembled WGS sequence"/>
</dbReference>
<proteinExistence type="predicted"/>
<sequence length="101" mass="10647">MHSIRAGFLHLLASFGHRVDILNLSYGERRISHCGAMPWGVTAVLVQSEHTTTAEEHDAFSGLASLSAGESCGAAVSYGARGPGRVGVSRVHTEVLPSPYS</sequence>
<dbReference type="AlphaFoldDB" id="A0A498QTY3"/>
<keyword evidence="2" id="KW-1185">Reference proteome</keyword>
<evidence type="ECO:0000313" key="1">
    <source>
        <dbReference type="EMBL" id="VBA51982.1"/>
    </source>
</evidence>
<evidence type="ECO:0000313" key="2">
    <source>
        <dbReference type="Proteomes" id="UP000268285"/>
    </source>
</evidence>
<reference evidence="1 2" key="1">
    <citation type="submission" date="2018-09" db="EMBL/GenBank/DDBJ databases">
        <authorList>
            <person name="Tagini F."/>
        </authorList>
    </citation>
    <scope>NUCLEOTIDE SEQUENCE [LARGE SCALE GENOMIC DNA]</scope>
    <source>
        <strain evidence="1 2">MK142</strain>
    </source>
</reference>
<organism evidence="1 2">
    <name type="scientific">Mycobacterium pseudokansasii</name>
    <dbReference type="NCBI Taxonomy" id="2341080"/>
    <lineage>
        <taxon>Bacteria</taxon>
        <taxon>Bacillati</taxon>
        <taxon>Actinomycetota</taxon>
        <taxon>Actinomycetes</taxon>
        <taxon>Mycobacteriales</taxon>
        <taxon>Mycobacteriaceae</taxon>
        <taxon>Mycobacterium</taxon>
    </lineage>
</organism>
<name>A0A498QTY3_9MYCO</name>
<protein>
    <submittedName>
        <fullName evidence="1">Uncharacterized protein</fullName>
    </submittedName>
</protein>